<dbReference type="EMBL" id="OX459122">
    <property type="protein sequence ID" value="CAI9105336.1"/>
    <property type="molecule type" value="Genomic_DNA"/>
</dbReference>
<dbReference type="Proteomes" id="UP001161247">
    <property type="component" value="Chromosome 5"/>
</dbReference>
<gene>
    <name evidence="1" type="ORF">OLC1_LOCUS14059</name>
</gene>
<proteinExistence type="predicted"/>
<sequence>MMISMVGSSQMNLARMDLGYKEVGLCNFSRNLNFAKISSQKNSMVWLGQSSVPWSSRSFLPLICNASAISKVEAVVSEKVSANKSSKADKDLRLFASLPLDAL</sequence>
<protein>
    <submittedName>
        <fullName evidence="1">OLC1v1004233C1</fullName>
    </submittedName>
</protein>
<evidence type="ECO:0000313" key="1">
    <source>
        <dbReference type="EMBL" id="CAI9105336.1"/>
    </source>
</evidence>
<reference evidence="1" key="1">
    <citation type="submission" date="2023-03" db="EMBL/GenBank/DDBJ databases">
        <authorList>
            <person name="Julca I."/>
        </authorList>
    </citation>
    <scope>NUCLEOTIDE SEQUENCE</scope>
</reference>
<evidence type="ECO:0000313" key="2">
    <source>
        <dbReference type="Proteomes" id="UP001161247"/>
    </source>
</evidence>
<keyword evidence="2" id="KW-1185">Reference proteome</keyword>
<organism evidence="1 2">
    <name type="scientific">Oldenlandia corymbosa var. corymbosa</name>
    <dbReference type="NCBI Taxonomy" id="529605"/>
    <lineage>
        <taxon>Eukaryota</taxon>
        <taxon>Viridiplantae</taxon>
        <taxon>Streptophyta</taxon>
        <taxon>Embryophyta</taxon>
        <taxon>Tracheophyta</taxon>
        <taxon>Spermatophyta</taxon>
        <taxon>Magnoliopsida</taxon>
        <taxon>eudicotyledons</taxon>
        <taxon>Gunneridae</taxon>
        <taxon>Pentapetalae</taxon>
        <taxon>asterids</taxon>
        <taxon>lamiids</taxon>
        <taxon>Gentianales</taxon>
        <taxon>Rubiaceae</taxon>
        <taxon>Rubioideae</taxon>
        <taxon>Spermacoceae</taxon>
        <taxon>Hedyotis-Oldenlandia complex</taxon>
        <taxon>Oldenlandia</taxon>
    </lineage>
</organism>
<accession>A0AAV1DDQ4</accession>
<dbReference type="AlphaFoldDB" id="A0AAV1DDQ4"/>
<name>A0AAV1DDQ4_OLDCO</name>